<name>A0ABP3LJP3_9BACI</name>
<dbReference type="PANTHER" id="PTHR43877">
    <property type="entry name" value="AMINOALKYLPHOSPHONATE N-ACETYLTRANSFERASE-RELATED-RELATED"/>
    <property type="match status" value="1"/>
</dbReference>
<dbReference type="InterPro" id="IPR016181">
    <property type="entry name" value="Acyl_CoA_acyltransferase"/>
</dbReference>
<sequence length="164" mass="19063">MIREALYSDIPVIMNLVKASIEIMQEEGNDQWGEEYPLAEHYEGDIKANQLYVYEDEEGVKGAACISDHGHHEYHEIAWSYDEPYLCIKRLAVDPLERKSGIGLSFYEKAQELALAQGIHTIRTDTYSKNKGAVRLFEKAGYHFVEERINEGKEAPFYYYEKRF</sequence>
<dbReference type="PROSITE" id="PS51186">
    <property type="entry name" value="GNAT"/>
    <property type="match status" value="1"/>
</dbReference>
<accession>A0ABP3LJP3</accession>
<comment type="caution">
    <text evidence="4">The sequence shown here is derived from an EMBL/GenBank/DDBJ whole genome shotgun (WGS) entry which is preliminary data.</text>
</comment>
<keyword evidence="5" id="KW-1185">Reference proteome</keyword>
<dbReference type="EMBL" id="BAAADO010000007">
    <property type="protein sequence ID" value="GAA0501498.1"/>
    <property type="molecule type" value="Genomic_DNA"/>
</dbReference>
<dbReference type="RefSeq" id="WP_343843118.1">
    <property type="nucleotide sequence ID" value="NZ_BAAADO010000007.1"/>
</dbReference>
<gene>
    <name evidence="4" type="ORF">GCM10008986_31210</name>
</gene>
<keyword evidence="1" id="KW-0808">Transferase</keyword>
<feature type="domain" description="N-acetyltransferase" evidence="3">
    <location>
        <begin position="1"/>
        <end position="164"/>
    </location>
</feature>
<organism evidence="4 5">
    <name type="scientific">Salinibacillus aidingensis</name>
    <dbReference type="NCBI Taxonomy" id="237684"/>
    <lineage>
        <taxon>Bacteria</taxon>
        <taxon>Bacillati</taxon>
        <taxon>Bacillota</taxon>
        <taxon>Bacilli</taxon>
        <taxon>Bacillales</taxon>
        <taxon>Bacillaceae</taxon>
        <taxon>Salinibacillus</taxon>
    </lineage>
</organism>
<protein>
    <submittedName>
        <fullName evidence="4">GNAT family N-acetyltransferase</fullName>
    </submittedName>
</protein>
<dbReference type="Proteomes" id="UP001500880">
    <property type="component" value="Unassembled WGS sequence"/>
</dbReference>
<evidence type="ECO:0000256" key="2">
    <source>
        <dbReference type="ARBA" id="ARBA00023315"/>
    </source>
</evidence>
<dbReference type="CDD" id="cd04301">
    <property type="entry name" value="NAT_SF"/>
    <property type="match status" value="1"/>
</dbReference>
<dbReference type="PANTHER" id="PTHR43877:SF2">
    <property type="entry name" value="AMINOALKYLPHOSPHONATE N-ACETYLTRANSFERASE-RELATED"/>
    <property type="match status" value="1"/>
</dbReference>
<dbReference type="Gene3D" id="3.40.630.30">
    <property type="match status" value="1"/>
</dbReference>
<evidence type="ECO:0000313" key="5">
    <source>
        <dbReference type="Proteomes" id="UP001500880"/>
    </source>
</evidence>
<proteinExistence type="predicted"/>
<dbReference type="InterPro" id="IPR000182">
    <property type="entry name" value="GNAT_dom"/>
</dbReference>
<dbReference type="InterPro" id="IPR050832">
    <property type="entry name" value="Bact_Acetyltransf"/>
</dbReference>
<evidence type="ECO:0000313" key="4">
    <source>
        <dbReference type="EMBL" id="GAA0501498.1"/>
    </source>
</evidence>
<evidence type="ECO:0000259" key="3">
    <source>
        <dbReference type="PROSITE" id="PS51186"/>
    </source>
</evidence>
<keyword evidence="2" id="KW-0012">Acyltransferase</keyword>
<dbReference type="SUPFAM" id="SSF55729">
    <property type="entry name" value="Acyl-CoA N-acyltransferases (Nat)"/>
    <property type="match status" value="1"/>
</dbReference>
<dbReference type="Pfam" id="PF00583">
    <property type="entry name" value="Acetyltransf_1"/>
    <property type="match status" value="1"/>
</dbReference>
<reference evidence="5" key="1">
    <citation type="journal article" date="2019" name="Int. J. Syst. Evol. Microbiol.">
        <title>The Global Catalogue of Microorganisms (GCM) 10K type strain sequencing project: providing services to taxonomists for standard genome sequencing and annotation.</title>
        <authorList>
            <consortium name="The Broad Institute Genomics Platform"/>
            <consortium name="The Broad Institute Genome Sequencing Center for Infectious Disease"/>
            <person name="Wu L."/>
            <person name="Ma J."/>
        </authorList>
    </citation>
    <scope>NUCLEOTIDE SEQUENCE [LARGE SCALE GENOMIC DNA]</scope>
    <source>
        <strain evidence="5">JCM 12389</strain>
    </source>
</reference>
<evidence type="ECO:0000256" key="1">
    <source>
        <dbReference type="ARBA" id="ARBA00022679"/>
    </source>
</evidence>